<comment type="caution">
    <text evidence="2">The sequence shown here is derived from an EMBL/GenBank/DDBJ whole genome shotgun (WGS) entry which is preliminary data.</text>
</comment>
<accession>A0A1F6V9K6</accession>
<reference evidence="2 3" key="1">
    <citation type="journal article" date="2016" name="Nat. Commun.">
        <title>Thousands of microbial genomes shed light on interconnected biogeochemical processes in an aquifer system.</title>
        <authorList>
            <person name="Anantharaman K."/>
            <person name="Brown C.T."/>
            <person name="Hug L.A."/>
            <person name="Sharon I."/>
            <person name="Castelle C.J."/>
            <person name="Probst A.J."/>
            <person name="Thomas B.C."/>
            <person name="Singh A."/>
            <person name="Wilkins M.J."/>
            <person name="Karaoz U."/>
            <person name="Brodie E.L."/>
            <person name="Williams K.H."/>
            <person name="Hubbard S.S."/>
            <person name="Banfield J.F."/>
        </authorList>
    </citation>
    <scope>NUCLEOTIDE SEQUENCE [LARGE SCALE GENOMIC DNA]</scope>
</reference>
<gene>
    <name evidence="2" type="ORF">A2647_01860</name>
</gene>
<organism evidence="2 3">
    <name type="scientific">Candidatus Nomurabacteria bacterium RIFCSPHIGHO2_01_FULL_40_24b</name>
    <dbReference type="NCBI Taxonomy" id="1801739"/>
    <lineage>
        <taxon>Bacteria</taxon>
        <taxon>Candidatus Nomuraibacteriota</taxon>
    </lineage>
</organism>
<dbReference type="InterPro" id="IPR006680">
    <property type="entry name" value="Amidohydro-rel"/>
</dbReference>
<dbReference type="GO" id="GO:0016787">
    <property type="term" value="F:hydrolase activity"/>
    <property type="evidence" value="ECO:0007669"/>
    <property type="project" value="InterPro"/>
</dbReference>
<dbReference type="InterPro" id="IPR032466">
    <property type="entry name" value="Metal_Hydrolase"/>
</dbReference>
<dbReference type="SUPFAM" id="SSF51556">
    <property type="entry name" value="Metallo-dependent hydrolases"/>
    <property type="match status" value="1"/>
</dbReference>
<dbReference type="Gene3D" id="3.20.20.140">
    <property type="entry name" value="Metal-dependent hydrolases"/>
    <property type="match status" value="1"/>
</dbReference>
<evidence type="ECO:0000313" key="3">
    <source>
        <dbReference type="Proteomes" id="UP000177370"/>
    </source>
</evidence>
<dbReference type="AlphaFoldDB" id="A0A1F6V9K6"/>
<feature type="domain" description="Amidohydrolase-related" evidence="1">
    <location>
        <begin position="158"/>
        <end position="325"/>
    </location>
</feature>
<proteinExistence type="predicted"/>
<evidence type="ECO:0000313" key="2">
    <source>
        <dbReference type="EMBL" id="OGI66337.1"/>
    </source>
</evidence>
<name>A0A1F6V9K6_9BACT</name>
<dbReference type="Proteomes" id="UP000177370">
    <property type="component" value="Unassembled WGS sequence"/>
</dbReference>
<sequence>MTKKQLSKILTQLNILKENNGLEIVDSHVHPLDVMGVVHHSETKFICPDHDMIAYRKPGLMERLNYGVLEKLGSKLYFKLNSAGVKKMIKKTYSEVNDMRIINEMKIALVDQSVLLALDPWVPTNLVGDQYSSDRKFCILGSLDIHNIESGMIDGLIRTYIEKYNIIGIKMHPNLQNFKPEPSRNGEVIAERLRKLYSVIRKNNLYLLLHGGISNFTRDINLKYGAIHRSKDNGLLENFFDVFGRSELFSSGFPIIIAHLGHYGTVNVNYKLLHKICSDYSNIFFDTSGVSAAVIQKSLALLPSDRVIFGSDALYNRTAYNIAFLYEAVMNSNNKADKISMLHNIFYRNIRGLITKKL</sequence>
<dbReference type="Pfam" id="PF04909">
    <property type="entry name" value="Amidohydro_2"/>
    <property type="match status" value="1"/>
</dbReference>
<evidence type="ECO:0000259" key="1">
    <source>
        <dbReference type="Pfam" id="PF04909"/>
    </source>
</evidence>
<protein>
    <recommendedName>
        <fullName evidence="1">Amidohydrolase-related domain-containing protein</fullName>
    </recommendedName>
</protein>
<dbReference type="EMBL" id="MFTP01000001">
    <property type="protein sequence ID" value="OGI66337.1"/>
    <property type="molecule type" value="Genomic_DNA"/>
</dbReference>